<evidence type="ECO:0000256" key="1">
    <source>
        <dbReference type="ARBA" id="ARBA00004370"/>
    </source>
</evidence>
<evidence type="ECO:0000313" key="6">
    <source>
        <dbReference type="EMBL" id="VDN07834.1"/>
    </source>
</evidence>
<dbReference type="SMART" id="SM00228">
    <property type="entry name" value="PDZ"/>
    <property type="match status" value="1"/>
</dbReference>
<name>A0A0N5DAH0_THECL</name>
<evidence type="ECO:0000313" key="8">
    <source>
        <dbReference type="WBParaSite" id="TCLT_0001016801-mRNA-1"/>
    </source>
</evidence>
<dbReference type="Proteomes" id="UP000276776">
    <property type="component" value="Unassembled WGS sequence"/>
</dbReference>
<dbReference type="GO" id="GO:0098609">
    <property type="term" value="P:cell-cell adhesion"/>
    <property type="evidence" value="ECO:0007669"/>
    <property type="project" value="TreeGrafter"/>
</dbReference>
<evidence type="ECO:0000259" key="5">
    <source>
        <dbReference type="PROSITE" id="PS50106"/>
    </source>
</evidence>
<evidence type="ECO:0000256" key="4">
    <source>
        <dbReference type="SAM" id="Phobius"/>
    </source>
</evidence>
<dbReference type="GO" id="GO:0016323">
    <property type="term" value="C:basolateral plasma membrane"/>
    <property type="evidence" value="ECO:0007669"/>
    <property type="project" value="TreeGrafter"/>
</dbReference>
<evidence type="ECO:0000313" key="7">
    <source>
        <dbReference type="Proteomes" id="UP000276776"/>
    </source>
</evidence>
<dbReference type="PANTHER" id="PTHR23119:SF51">
    <property type="entry name" value="DISKS LARGE 1 TUMOR SUPPRESSOR PROTEIN"/>
    <property type="match status" value="1"/>
</dbReference>
<feature type="transmembrane region" description="Helical" evidence="4">
    <location>
        <begin position="371"/>
        <end position="392"/>
    </location>
</feature>
<dbReference type="GO" id="GO:0019901">
    <property type="term" value="F:protein kinase binding"/>
    <property type="evidence" value="ECO:0007669"/>
    <property type="project" value="TreeGrafter"/>
</dbReference>
<feature type="compositionally biased region" description="Low complexity" evidence="3">
    <location>
        <begin position="207"/>
        <end position="216"/>
    </location>
</feature>
<reference evidence="8" key="1">
    <citation type="submission" date="2017-02" db="UniProtKB">
        <authorList>
            <consortium name="WormBaseParasite"/>
        </authorList>
    </citation>
    <scope>IDENTIFICATION</scope>
</reference>
<dbReference type="EMBL" id="UYYF01004996">
    <property type="protein sequence ID" value="VDN07834.1"/>
    <property type="molecule type" value="Genomic_DNA"/>
</dbReference>
<feature type="domain" description="PDZ" evidence="5">
    <location>
        <begin position="104"/>
        <end position="191"/>
    </location>
</feature>
<feature type="region of interest" description="Disordered" evidence="3">
    <location>
        <begin position="207"/>
        <end position="232"/>
    </location>
</feature>
<dbReference type="InterPro" id="IPR036034">
    <property type="entry name" value="PDZ_sf"/>
</dbReference>
<dbReference type="PROSITE" id="PS50106">
    <property type="entry name" value="PDZ"/>
    <property type="match status" value="1"/>
</dbReference>
<evidence type="ECO:0000256" key="2">
    <source>
        <dbReference type="ARBA" id="ARBA00023136"/>
    </source>
</evidence>
<dbReference type="WBParaSite" id="TCLT_0001016801-mRNA-1">
    <property type="protein sequence ID" value="TCLT_0001016801-mRNA-1"/>
    <property type="gene ID" value="TCLT_0001016801"/>
</dbReference>
<sequence>MRLFRRFQNNLRKLRRNRSNTTLLDSETHSNFSSVLTTPKRALSLRSIKESFRDKQRSLLSVLNRKTSEKDAYLASSEMIDGKVLQERNTNKDNVMSCGEDEVLIKLRKDRDGLGFNIVGGIDSEHIPGDPGIFISRIRVGSAASRDRRLSVGDRIISVNGLLLNGMTRDEATQVLRSTTGTAVLLIEKNAEFRALNKPTYLSGYSSSDESASNLSSDEHKHSSSKSTSAISEGSMNTYGLQIMSHVEDTKNDHSFLEGDGSPNVLDADSSMTADSAKSKEKINIGRIEKTVTATSVVIASRNCSSINKIAKVACDEGSVENETRDFDFKEDRHASASSYDVNFAVDDEPMTPKRTCRFFDSSNSSIFSEVIAVSAGIAALGVGIYLGYHFLKHRSLI</sequence>
<dbReference type="GO" id="GO:0043113">
    <property type="term" value="P:receptor clustering"/>
    <property type="evidence" value="ECO:0007669"/>
    <property type="project" value="TreeGrafter"/>
</dbReference>
<dbReference type="GO" id="GO:0030054">
    <property type="term" value="C:cell junction"/>
    <property type="evidence" value="ECO:0007669"/>
    <property type="project" value="TreeGrafter"/>
</dbReference>
<dbReference type="PANTHER" id="PTHR23119">
    <property type="entry name" value="DISCS LARGE"/>
    <property type="match status" value="1"/>
</dbReference>
<dbReference type="InterPro" id="IPR050614">
    <property type="entry name" value="Synaptic_Scaffolding_LAP-MAGUK"/>
</dbReference>
<dbReference type="Gene3D" id="2.30.42.10">
    <property type="match status" value="1"/>
</dbReference>
<keyword evidence="4" id="KW-1133">Transmembrane helix</keyword>
<dbReference type="InterPro" id="IPR001478">
    <property type="entry name" value="PDZ"/>
</dbReference>
<dbReference type="GO" id="GO:0097120">
    <property type="term" value="P:receptor localization to synapse"/>
    <property type="evidence" value="ECO:0007669"/>
    <property type="project" value="TreeGrafter"/>
</dbReference>
<dbReference type="Pfam" id="PF00595">
    <property type="entry name" value="PDZ"/>
    <property type="match status" value="1"/>
</dbReference>
<dbReference type="SUPFAM" id="SSF50156">
    <property type="entry name" value="PDZ domain-like"/>
    <property type="match status" value="1"/>
</dbReference>
<dbReference type="STRING" id="103827.A0A0N5DAH0"/>
<protein>
    <submittedName>
        <fullName evidence="8">PDZ domain-containing protein</fullName>
    </submittedName>
</protein>
<gene>
    <name evidence="6" type="ORF">TCLT_LOCUS10157</name>
</gene>
<dbReference type="GO" id="GO:0045197">
    <property type="term" value="P:establishment or maintenance of epithelial cell apical/basal polarity"/>
    <property type="evidence" value="ECO:0007669"/>
    <property type="project" value="TreeGrafter"/>
</dbReference>
<dbReference type="OrthoDB" id="123971at2759"/>
<keyword evidence="4" id="KW-0812">Transmembrane</keyword>
<keyword evidence="2 4" id="KW-0472">Membrane</keyword>
<dbReference type="AlphaFoldDB" id="A0A0N5DAH0"/>
<reference evidence="6 7" key="2">
    <citation type="submission" date="2018-11" db="EMBL/GenBank/DDBJ databases">
        <authorList>
            <consortium name="Pathogen Informatics"/>
        </authorList>
    </citation>
    <scope>NUCLEOTIDE SEQUENCE [LARGE SCALE GENOMIC DNA]</scope>
</reference>
<comment type="subcellular location">
    <subcellularLocation>
        <location evidence="1">Membrane</location>
    </subcellularLocation>
</comment>
<proteinExistence type="predicted"/>
<evidence type="ECO:0000256" key="3">
    <source>
        <dbReference type="SAM" id="MobiDB-lite"/>
    </source>
</evidence>
<accession>A0A0N5DAH0</accession>
<keyword evidence="7" id="KW-1185">Reference proteome</keyword>
<organism evidence="8">
    <name type="scientific">Thelazia callipaeda</name>
    <name type="common">Oriental eyeworm</name>
    <name type="synonym">Parasitic nematode</name>
    <dbReference type="NCBI Taxonomy" id="103827"/>
    <lineage>
        <taxon>Eukaryota</taxon>
        <taxon>Metazoa</taxon>
        <taxon>Ecdysozoa</taxon>
        <taxon>Nematoda</taxon>
        <taxon>Chromadorea</taxon>
        <taxon>Rhabditida</taxon>
        <taxon>Spirurina</taxon>
        <taxon>Spiruromorpha</taxon>
        <taxon>Thelazioidea</taxon>
        <taxon>Thelaziidae</taxon>
        <taxon>Thelazia</taxon>
    </lineage>
</organism>
<dbReference type="OMA" id="NEANNDY"/>